<dbReference type="PANTHER" id="PTHR48105">
    <property type="entry name" value="THIOREDOXIN REDUCTASE 1-RELATED-RELATED"/>
    <property type="match status" value="1"/>
</dbReference>
<organism evidence="3 4">
    <name type="scientific">Malaciobacter halophilus</name>
    <dbReference type="NCBI Taxonomy" id="197482"/>
    <lineage>
        <taxon>Bacteria</taxon>
        <taxon>Pseudomonadati</taxon>
        <taxon>Campylobacterota</taxon>
        <taxon>Epsilonproteobacteria</taxon>
        <taxon>Campylobacterales</taxon>
        <taxon>Arcobacteraceae</taxon>
        <taxon>Malaciobacter</taxon>
    </lineage>
</organism>
<dbReference type="KEGG" id="ahs:AHALO_1050"/>
<comment type="caution">
    <text evidence="3">The sequence shown here is derived from an EMBL/GenBank/DDBJ whole genome shotgun (WGS) entry which is preliminary data.</text>
</comment>
<dbReference type="PRINTS" id="PR00469">
    <property type="entry name" value="PNDRDTASEII"/>
</dbReference>
<reference evidence="3 4" key="1">
    <citation type="submission" date="2017-09" db="EMBL/GenBank/DDBJ databases">
        <title>Genomics of the genus Arcobacter.</title>
        <authorList>
            <person name="Perez-Cataluna A."/>
            <person name="Figueras M.J."/>
            <person name="Salas-Masso N."/>
        </authorList>
    </citation>
    <scope>NUCLEOTIDE SEQUENCE [LARGE SCALE GENOMIC DNA]</scope>
    <source>
        <strain evidence="3 4">DSM 18005</strain>
    </source>
</reference>
<dbReference type="InterPro" id="IPR050097">
    <property type="entry name" value="Ferredoxin-NADP_redctase_2"/>
</dbReference>
<sequence length="322" mass="36296">MHKIFDIAIVGAGPGGIASSVEAVLLGLKNVVVFEKSQNHSDTIRKYFKDNKRVDKDWKGIKVELRGNIHFTDGTKENTLNLFDTLVKNEDIKAYFNEEVYSIEKQEDKLFKITTTKENCFYAKNIVISIGTMGKPNKPSYKIPPTLKQKINFNISQCSQNEKLLIVGGGDSAVEFAYYTANQNRVTLAYRKESFSRVNPTNLHYLFDYVEKGIIDLRLSLDIKKLEDNQGKIEVHFSNGQTELFDRIVYALGGFNPTDFLKRCSVILDENNSAVVDENLRNNQDGIYLAGDIARSNVGGSIALALNHGYIITNHIKNTNRV</sequence>
<dbReference type="InterPro" id="IPR036188">
    <property type="entry name" value="FAD/NAD-bd_sf"/>
</dbReference>
<dbReference type="EMBL" id="NXIF01000015">
    <property type="protein sequence ID" value="PKI81482.1"/>
    <property type="molecule type" value="Genomic_DNA"/>
</dbReference>
<name>A0A2N1J4U4_9BACT</name>
<dbReference type="OrthoDB" id="9778740at2"/>
<dbReference type="PRINTS" id="PR00368">
    <property type="entry name" value="FADPNR"/>
</dbReference>
<keyword evidence="4" id="KW-1185">Reference proteome</keyword>
<protein>
    <submittedName>
        <fullName evidence="3">Cbb3-type cytochrome oxidase assembly protein CcoS</fullName>
    </submittedName>
</protein>
<keyword evidence="1" id="KW-0285">Flavoprotein</keyword>
<dbReference type="Gene3D" id="3.50.50.60">
    <property type="entry name" value="FAD/NAD(P)-binding domain"/>
    <property type="match status" value="2"/>
</dbReference>
<evidence type="ECO:0000256" key="1">
    <source>
        <dbReference type="ARBA" id="ARBA00022630"/>
    </source>
</evidence>
<dbReference type="AlphaFoldDB" id="A0A2N1J4U4"/>
<accession>A0A2N1J4U4</accession>
<dbReference type="GO" id="GO:0016491">
    <property type="term" value="F:oxidoreductase activity"/>
    <property type="evidence" value="ECO:0007669"/>
    <property type="project" value="UniProtKB-KW"/>
</dbReference>
<dbReference type="SUPFAM" id="SSF51905">
    <property type="entry name" value="FAD/NAD(P)-binding domain"/>
    <property type="match status" value="1"/>
</dbReference>
<evidence type="ECO:0000313" key="4">
    <source>
        <dbReference type="Proteomes" id="UP000233248"/>
    </source>
</evidence>
<dbReference type="Pfam" id="PF13738">
    <property type="entry name" value="Pyr_redox_3"/>
    <property type="match status" value="1"/>
</dbReference>
<keyword evidence="2" id="KW-0560">Oxidoreductase</keyword>
<dbReference type="Proteomes" id="UP000233248">
    <property type="component" value="Unassembled WGS sequence"/>
</dbReference>
<evidence type="ECO:0000313" key="3">
    <source>
        <dbReference type="EMBL" id="PKI81482.1"/>
    </source>
</evidence>
<evidence type="ECO:0000256" key="2">
    <source>
        <dbReference type="ARBA" id="ARBA00023002"/>
    </source>
</evidence>
<gene>
    <name evidence="3" type="ORF">CP960_04195</name>
</gene>
<dbReference type="RefSeq" id="WP_101184037.1">
    <property type="nucleotide sequence ID" value="NZ_CP031218.1"/>
</dbReference>
<proteinExistence type="predicted"/>